<feature type="domain" description="Aminotransferase class I/classII large" evidence="6">
    <location>
        <begin position="34"/>
        <end position="311"/>
    </location>
</feature>
<reference evidence="8" key="1">
    <citation type="submission" date="2017-02" db="EMBL/GenBank/DDBJ databases">
        <title>Comparative genomics and description of representatives of a novel lineage of planctomycetes thriving in anoxic sediments.</title>
        <authorList>
            <person name="Spring S."/>
            <person name="Bunk B."/>
            <person name="Sproer C."/>
            <person name="Klenk H.-P."/>
        </authorList>
    </citation>
    <scope>NUCLEOTIDE SEQUENCE [LARGE SCALE GENOMIC DNA]</scope>
    <source>
        <strain evidence="8">L21-RPul-D3</strain>
    </source>
</reference>
<dbReference type="GO" id="GO:0030170">
    <property type="term" value="F:pyridoxal phosphate binding"/>
    <property type="evidence" value="ECO:0007669"/>
    <property type="project" value="InterPro"/>
</dbReference>
<dbReference type="InterPro" id="IPR051798">
    <property type="entry name" value="Class-II_PLP-Dep_Aminotrans"/>
</dbReference>
<dbReference type="CDD" id="cd00609">
    <property type="entry name" value="AAT_like"/>
    <property type="match status" value="1"/>
</dbReference>
<protein>
    <recommendedName>
        <fullName evidence="2">cysteine-S-conjugate beta-lyase</fullName>
        <ecNumber evidence="2">4.4.1.13</ecNumber>
    </recommendedName>
</protein>
<evidence type="ECO:0000256" key="2">
    <source>
        <dbReference type="ARBA" id="ARBA00012224"/>
    </source>
</evidence>
<keyword evidence="4 7" id="KW-0456">Lyase</keyword>
<dbReference type="AlphaFoldDB" id="A0A1Q2HR63"/>
<dbReference type="EMBL" id="CP019633">
    <property type="protein sequence ID" value="AQQ09912.1"/>
    <property type="molecule type" value="Genomic_DNA"/>
</dbReference>
<evidence type="ECO:0000259" key="6">
    <source>
        <dbReference type="Pfam" id="PF00155"/>
    </source>
</evidence>
<dbReference type="InterPro" id="IPR015422">
    <property type="entry name" value="PyrdxlP-dep_Trfase_small"/>
</dbReference>
<dbReference type="InterPro" id="IPR015424">
    <property type="entry name" value="PyrdxlP-dep_Trfase"/>
</dbReference>
<dbReference type="EC" id="4.4.1.13" evidence="2"/>
<proteinExistence type="inferred from homology"/>
<dbReference type="Gene3D" id="3.40.640.10">
    <property type="entry name" value="Type I PLP-dependent aspartate aminotransferase-like (Major domain)"/>
    <property type="match status" value="1"/>
</dbReference>
<gene>
    <name evidence="7" type="primary">patB</name>
    <name evidence="7" type="ORF">L21SP3_01733</name>
</gene>
<keyword evidence="8" id="KW-1185">Reference proteome</keyword>
<dbReference type="OrthoDB" id="9813612at2"/>
<dbReference type="SUPFAM" id="SSF53383">
    <property type="entry name" value="PLP-dependent transferases"/>
    <property type="match status" value="1"/>
</dbReference>
<keyword evidence="3" id="KW-0663">Pyridoxal phosphate</keyword>
<accession>A0A1Q2HR63</accession>
<dbReference type="GO" id="GO:0047804">
    <property type="term" value="F:cysteine-S-conjugate beta-lyase activity"/>
    <property type="evidence" value="ECO:0007669"/>
    <property type="project" value="UniProtKB-EC"/>
</dbReference>
<dbReference type="RefSeq" id="WP_077540650.1">
    <property type="nucleotide sequence ID" value="NZ_CP019633.1"/>
</dbReference>
<dbReference type="STRING" id="1940790.L21SP3_01733"/>
<dbReference type="Proteomes" id="UP000188273">
    <property type="component" value="Chromosome"/>
</dbReference>
<evidence type="ECO:0000313" key="8">
    <source>
        <dbReference type="Proteomes" id="UP000188273"/>
    </source>
</evidence>
<comment type="cofactor">
    <cofactor evidence="1">
        <name>pyridoxal 5'-phosphate</name>
        <dbReference type="ChEBI" id="CHEBI:597326"/>
    </cofactor>
</comment>
<dbReference type="PANTHER" id="PTHR43525:SF1">
    <property type="entry name" value="PROTEIN MALY"/>
    <property type="match status" value="1"/>
</dbReference>
<dbReference type="Pfam" id="PF00155">
    <property type="entry name" value="Aminotran_1_2"/>
    <property type="match status" value="1"/>
</dbReference>
<organism evidence="7 8">
    <name type="scientific">Sedimentisphaera cyanobacteriorum</name>
    <dbReference type="NCBI Taxonomy" id="1940790"/>
    <lineage>
        <taxon>Bacteria</taxon>
        <taxon>Pseudomonadati</taxon>
        <taxon>Planctomycetota</taxon>
        <taxon>Phycisphaerae</taxon>
        <taxon>Sedimentisphaerales</taxon>
        <taxon>Sedimentisphaeraceae</taxon>
        <taxon>Sedimentisphaera</taxon>
    </lineage>
</organism>
<evidence type="ECO:0000256" key="4">
    <source>
        <dbReference type="ARBA" id="ARBA00023239"/>
    </source>
</evidence>
<dbReference type="KEGG" id="pbu:L21SP3_01733"/>
<evidence type="ECO:0000256" key="3">
    <source>
        <dbReference type="ARBA" id="ARBA00022898"/>
    </source>
</evidence>
<evidence type="ECO:0000256" key="1">
    <source>
        <dbReference type="ARBA" id="ARBA00001933"/>
    </source>
</evidence>
<dbReference type="InterPro" id="IPR015421">
    <property type="entry name" value="PyrdxlP-dep_Trfase_major"/>
</dbReference>
<evidence type="ECO:0000313" key="7">
    <source>
        <dbReference type="EMBL" id="AQQ09912.1"/>
    </source>
</evidence>
<dbReference type="PANTHER" id="PTHR43525">
    <property type="entry name" value="PROTEIN MALY"/>
    <property type="match status" value="1"/>
</dbReference>
<evidence type="ECO:0000256" key="5">
    <source>
        <dbReference type="ARBA" id="ARBA00037974"/>
    </source>
</evidence>
<dbReference type="Gene3D" id="3.90.1150.10">
    <property type="entry name" value="Aspartate Aminotransferase, domain 1"/>
    <property type="match status" value="1"/>
</dbReference>
<dbReference type="InterPro" id="IPR004839">
    <property type="entry name" value="Aminotransferase_I/II_large"/>
</dbReference>
<name>A0A1Q2HR63_9BACT</name>
<sequence length="362" mass="40732">MKPDFDKVIDKSGTYALKEYKYRRSECLPMWVADMDFACPEQVLESVKQRAEHPILGYTLAKELDEIITERMDEFYGWKIQPEWIVYTAGVVSGINCSCRAAEKAGRAVVNTPIYPPFLSVPPFQGLSLEKNRLVFSGSKWEIDFEDLQQKLSAGSEALLVFCNPHNPTGRCFNRKELERAAEICLETGSIICSDEIHCELLLGESRHTPIASLGKDIEQNSITMMSPSKTFNLAGMMTGFAIIPNKAIRRRFAYAKENLSSHPNVFGIKTAKAAYQHGENWRKALLEYLTENRNLITERLEQYGIAPASPRPHISTGLTAQILAWKTRKDTSRDSALAFQTAYTLTPRAGLGLISPRPEVF</sequence>
<comment type="similarity">
    <text evidence="5">Belongs to the class-II pyridoxal-phosphate-dependent aminotransferase family. MalY/PatB cystathionine beta-lyase subfamily.</text>
</comment>